<name>A0A2V1P3G8_9RHOB</name>
<dbReference type="InterPro" id="IPR041468">
    <property type="entry name" value="HTH_ParB/Spo0J"/>
</dbReference>
<dbReference type="InterPro" id="IPR057240">
    <property type="entry name" value="ParB_dimer_C"/>
</dbReference>
<dbReference type="GO" id="GO:0007059">
    <property type="term" value="P:chromosome segregation"/>
    <property type="evidence" value="ECO:0007669"/>
    <property type="project" value="UniProtKB-KW"/>
</dbReference>
<evidence type="ECO:0000313" key="8">
    <source>
        <dbReference type="Proteomes" id="UP000245293"/>
    </source>
</evidence>
<evidence type="ECO:0000259" key="6">
    <source>
        <dbReference type="SMART" id="SM00470"/>
    </source>
</evidence>
<dbReference type="RefSeq" id="WP_109388581.1">
    <property type="nucleotide sequence ID" value="NZ_QETF01000007.1"/>
</dbReference>
<dbReference type="OrthoDB" id="9802051at2"/>
<sequence>MSENKTRARGLGRGLSSLMSDVVTQEPTATDGPVSKTNPDRTVPIERIRPNPEQPRRSFDEGALAELADSIRAKGVIQPLIVRETDDSMYEIVAGERRWRAAQKAGLHELPVLVRDLSDTEVLEFAIIENIQRADLNAVDEATGYRQLMDRFDRTQEDIASALGKSRSHIANLLRLLTLPQDVQAFVVDGRLSAGHARALVGKENALDLARKIIKDGLSVRQVEKLASAKRKNKAPQPQAVEKDADTKQIEKELAAHLGMPVQIDHASGAENGKLTLKYRDLAQLDDLLRLLSGG</sequence>
<gene>
    <name evidence="7" type="ORF">DFK10_08420</name>
</gene>
<dbReference type="FunFam" id="1.10.10.2830:FF:000001">
    <property type="entry name" value="Chromosome partitioning protein ParB"/>
    <property type="match status" value="1"/>
</dbReference>
<dbReference type="PANTHER" id="PTHR33375:SF1">
    <property type="entry name" value="CHROMOSOME-PARTITIONING PROTEIN PARB-RELATED"/>
    <property type="match status" value="1"/>
</dbReference>
<comment type="similarity">
    <text evidence="1">Belongs to the ParB family.</text>
</comment>
<dbReference type="Gene3D" id="3.90.1530.30">
    <property type="match status" value="1"/>
</dbReference>
<feature type="domain" description="ParB-like N-terminal" evidence="6">
    <location>
        <begin position="41"/>
        <end position="131"/>
    </location>
</feature>
<accession>A0A2V1P3G8</accession>
<dbReference type="AlphaFoldDB" id="A0A2V1P3G8"/>
<comment type="caution">
    <text evidence="7">The sequence shown here is derived from an EMBL/GenBank/DDBJ whole genome shotgun (WGS) entry which is preliminary data.</text>
</comment>
<dbReference type="Gene3D" id="1.10.10.2830">
    <property type="match status" value="1"/>
</dbReference>
<dbReference type="GO" id="GO:0005694">
    <property type="term" value="C:chromosome"/>
    <property type="evidence" value="ECO:0007669"/>
    <property type="project" value="TreeGrafter"/>
</dbReference>
<comment type="function">
    <text evidence="4">Involved in chromosome partition. Localize to both poles of the predivisional cell following completion of DNA replication. Binds to the DNA origin of replication.</text>
</comment>
<evidence type="ECO:0000256" key="5">
    <source>
        <dbReference type="SAM" id="MobiDB-lite"/>
    </source>
</evidence>
<keyword evidence="3" id="KW-0238">DNA-binding</keyword>
<evidence type="ECO:0000313" key="7">
    <source>
        <dbReference type="EMBL" id="PWG17059.1"/>
    </source>
</evidence>
<evidence type="ECO:0000256" key="3">
    <source>
        <dbReference type="ARBA" id="ARBA00023125"/>
    </source>
</evidence>
<dbReference type="FunFam" id="3.90.1530.30:FF:000001">
    <property type="entry name" value="Chromosome partitioning protein ParB"/>
    <property type="match status" value="1"/>
</dbReference>
<dbReference type="PANTHER" id="PTHR33375">
    <property type="entry name" value="CHROMOSOME-PARTITIONING PROTEIN PARB-RELATED"/>
    <property type="match status" value="1"/>
</dbReference>
<evidence type="ECO:0000256" key="1">
    <source>
        <dbReference type="ARBA" id="ARBA00006295"/>
    </source>
</evidence>
<dbReference type="NCBIfam" id="TIGR00180">
    <property type="entry name" value="parB_part"/>
    <property type="match status" value="1"/>
</dbReference>
<evidence type="ECO:0000256" key="4">
    <source>
        <dbReference type="ARBA" id="ARBA00025472"/>
    </source>
</evidence>
<reference evidence="8" key="1">
    <citation type="submission" date="2018-05" db="EMBL/GenBank/DDBJ databases">
        <authorList>
            <person name="Du Z."/>
            <person name="Wang X."/>
        </authorList>
    </citation>
    <scope>NUCLEOTIDE SEQUENCE [LARGE SCALE GENOMIC DNA]</scope>
    <source>
        <strain evidence="8">WDS4C29</strain>
    </source>
</reference>
<feature type="compositionally biased region" description="Polar residues" evidence="5">
    <location>
        <begin position="17"/>
        <end position="28"/>
    </location>
</feature>
<dbReference type="GO" id="GO:0045881">
    <property type="term" value="P:positive regulation of sporulation resulting in formation of a cellular spore"/>
    <property type="evidence" value="ECO:0007669"/>
    <property type="project" value="TreeGrafter"/>
</dbReference>
<dbReference type="InterPro" id="IPR036086">
    <property type="entry name" value="ParB/Sulfiredoxin_sf"/>
</dbReference>
<dbReference type="Pfam" id="PF23552">
    <property type="entry name" value="ParB_C"/>
    <property type="match status" value="1"/>
</dbReference>
<dbReference type="CDD" id="cd16393">
    <property type="entry name" value="SPO0J_N"/>
    <property type="match status" value="1"/>
</dbReference>
<dbReference type="Proteomes" id="UP000245293">
    <property type="component" value="Unassembled WGS sequence"/>
</dbReference>
<keyword evidence="2" id="KW-0159">Chromosome partition</keyword>
<dbReference type="SUPFAM" id="SSF110849">
    <property type="entry name" value="ParB/Sulfiredoxin"/>
    <property type="match status" value="1"/>
</dbReference>
<proteinExistence type="inferred from homology"/>
<dbReference type="Pfam" id="PF17762">
    <property type="entry name" value="HTH_ParB"/>
    <property type="match status" value="1"/>
</dbReference>
<dbReference type="InterPro" id="IPR050336">
    <property type="entry name" value="Chromosome_partition/occlusion"/>
</dbReference>
<keyword evidence="8" id="KW-1185">Reference proteome</keyword>
<dbReference type="EMBL" id="QETF01000007">
    <property type="protein sequence ID" value="PWG17059.1"/>
    <property type="molecule type" value="Genomic_DNA"/>
</dbReference>
<dbReference type="InterPro" id="IPR004437">
    <property type="entry name" value="ParB/RepB/Spo0J"/>
</dbReference>
<organism evidence="7 8">
    <name type="scientific">Salibaculum griseiflavum</name>
    <dbReference type="NCBI Taxonomy" id="1914409"/>
    <lineage>
        <taxon>Bacteria</taxon>
        <taxon>Pseudomonadati</taxon>
        <taxon>Pseudomonadota</taxon>
        <taxon>Alphaproteobacteria</taxon>
        <taxon>Rhodobacterales</taxon>
        <taxon>Roseobacteraceae</taxon>
        <taxon>Salibaculum</taxon>
    </lineage>
</organism>
<dbReference type="Pfam" id="PF02195">
    <property type="entry name" value="ParB_N"/>
    <property type="match status" value="1"/>
</dbReference>
<feature type="compositionally biased region" description="Basic and acidic residues" evidence="5">
    <location>
        <begin position="43"/>
        <end position="57"/>
    </location>
</feature>
<dbReference type="SMART" id="SM00470">
    <property type="entry name" value="ParB"/>
    <property type="match status" value="1"/>
</dbReference>
<dbReference type="GO" id="GO:0003677">
    <property type="term" value="F:DNA binding"/>
    <property type="evidence" value="ECO:0007669"/>
    <property type="project" value="UniProtKB-KW"/>
</dbReference>
<evidence type="ECO:0000256" key="2">
    <source>
        <dbReference type="ARBA" id="ARBA00022829"/>
    </source>
</evidence>
<feature type="region of interest" description="Disordered" evidence="5">
    <location>
        <begin position="1"/>
        <end position="57"/>
    </location>
</feature>
<protein>
    <submittedName>
        <fullName evidence="7">Chromosome partitioning protein ParB</fullName>
    </submittedName>
</protein>
<dbReference type="InterPro" id="IPR003115">
    <property type="entry name" value="ParB_N"/>
</dbReference>